<proteinExistence type="predicted"/>
<dbReference type="Pfam" id="PF00782">
    <property type="entry name" value="DSPc"/>
    <property type="match status" value="1"/>
</dbReference>
<accession>A0A6J6E5G5</accession>
<gene>
    <name evidence="5" type="ORF">UFOPK1726_00305</name>
</gene>
<dbReference type="Gene3D" id="3.90.190.10">
    <property type="entry name" value="Protein tyrosine phosphatase superfamily"/>
    <property type="match status" value="1"/>
</dbReference>
<dbReference type="PROSITE" id="PS50054">
    <property type="entry name" value="TYR_PHOSPHATASE_DUAL"/>
    <property type="match status" value="1"/>
</dbReference>
<keyword evidence="2" id="KW-0904">Protein phosphatase</keyword>
<dbReference type="InterPro" id="IPR000387">
    <property type="entry name" value="Tyr_Pase_dom"/>
</dbReference>
<dbReference type="CDD" id="cd14498">
    <property type="entry name" value="DSP"/>
    <property type="match status" value="1"/>
</dbReference>
<dbReference type="GO" id="GO:0033550">
    <property type="term" value="F:MAP kinase tyrosine phosphatase activity"/>
    <property type="evidence" value="ECO:0007669"/>
    <property type="project" value="TreeGrafter"/>
</dbReference>
<keyword evidence="1" id="KW-0378">Hydrolase</keyword>
<evidence type="ECO:0000256" key="2">
    <source>
        <dbReference type="ARBA" id="ARBA00022912"/>
    </source>
</evidence>
<dbReference type="PROSITE" id="PS00383">
    <property type="entry name" value="TYR_PHOSPHATASE_1"/>
    <property type="match status" value="1"/>
</dbReference>
<dbReference type="SUPFAM" id="SSF52799">
    <property type="entry name" value="(Phosphotyrosine protein) phosphatases II"/>
    <property type="match status" value="1"/>
</dbReference>
<dbReference type="InterPro" id="IPR020422">
    <property type="entry name" value="TYR_PHOSPHATASE_DUAL_dom"/>
</dbReference>
<dbReference type="GO" id="GO:0043409">
    <property type="term" value="P:negative regulation of MAPK cascade"/>
    <property type="evidence" value="ECO:0007669"/>
    <property type="project" value="TreeGrafter"/>
</dbReference>
<evidence type="ECO:0000256" key="1">
    <source>
        <dbReference type="ARBA" id="ARBA00022801"/>
    </source>
</evidence>
<feature type="domain" description="Tyrosine-protein phosphatase" evidence="3">
    <location>
        <begin position="6"/>
        <end position="149"/>
    </location>
</feature>
<evidence type="ECO:0000313" key="5">
    <source>
        <dbReference type="EMBL" id="CAB4571427.1"/>
    </source>
</evidence>
<dbReference type="PROSITE" id="PS50056">
    <property type="entry name" value="TYR_PHOSPHATASE_2"/>
    <property type="match status" value="1"/>
</dbReference>
<dbReference type="PANTHER" id="PTHR10159:SF511">
    <property type="entry name" value="DUAL SPECIFICITY PROTEIN PHOSPHATASE 1"/>
    <property type="match status" value="1"/>
</dbReference>
<dbReference type="AlphaFoldDB" id="A0A6J6E5G5"/>
<dbReference type="InterPro" id="IPR029021">
    <property type="entry name" value="Prot-tyrosine_phosphatase-like"/>
</dbReference>
<dbReference type="GO" id="GO:0017017">
    <property type="term" value="F:MAP kinase tyrosine/serine/threonine phosphatase activity"/>
    <property type="evidence" value="ECO:0007669"/>
    <property type="project" value="TreeGrafter"/>
</dbReference>
<protein>
    <submittedName>
        <fullName evidence="5">Unannotated protein</fullName>
    </submittedName>
</protein>
<evidence type="ECO:0000259" key="4">
    <source>
        <dbReference type="PROSITE" id="PS50056"/>
    </source>
</evidence>
<dbReference type="SMART" id="SM00195">
    <property type="entry name" value="DSPc"/>
    <property type="match status" value="1"/>
</dbReference>
<feature type="domain" description="Tyrosine specific protein phosphatases" evidence="4">
    <location>
        <begin position="68"/>
        <end position="127"/>
    </location>
</feature>
<dbReference type="InterPro" id="IPR000340">
    <property type="entry name" value="Dual-sp_phosphatase_cat-dom"/>
</dbReference>
<evidence type="ECO:0000259" key="3">
    <source>
        <dbReference type="PROSITE" id="PS50054"/>
    </source>
</evidence>
<organism evidence="5">
    <name type="scientific">freshwater metagenome</name>
    <dbReference type="NCBI Taxonomy" id="449393"/>
    <lineage>
        <taxon>unclassified sequences</taxon>
        <taxon>metagenomes</taxon>
        <taxon>ecological metagenomes</taxon>
    </lineage>
</organism>
<dbReference type="GO" id="GO:0005737">
    <property type="term" value="C:cytoplasm"/>
    <property type="evidence" value="ECO:0007669"/>
    <property type="project" value="TreeGrafter"/>
</dbReference>
<reference evidence="5" key="1">
    <citation type="submission" date="2020-05" db="EMBL/GenBank/DDBJ databases">
        <authorList>
            <person name="Chiriac C."/>
            <person name="Salcher M."/>
            <person name="Ghai R."/>
            <person name="Kavagutti S V."/>
        </authorList>
    </citation>
    <scope>NUCLEOTIDE SEQUENCE</scope>
</reference>
<dbReference type="GO" id="GO:0008330">
    <property type="term" value="F:protein tyrosine/threonine phosphatase activity"/>
    <property type="evidence" value="ECO:0007669"/>
    <property type="project" value="TreeGrafter"/>
</dbReference>
<dbReference type="PANTHER" id="PTHR10159">
    <property type="entry name" value="DUAL SPECIFICITY PROTEIN PHOSPHATASE"/>
    <property type="match status" value="1"/>
</dbReference>
<name>A0A6J6E5G5_9ZZZZ</name>
<dbReference type="EMBL" id="CAEZTT010000021">
    <property type="protein sequence ID" value="CAB4571427.1"/>
    <property type="molecule type" value="Genomic_DNA"/>
</dbReference>
<dbReference type="InterPro" id="IPR016130">
    <property type="entry name" value="Tyr_Pase_AS"/>
</dbReference>
<sequence length="170" mass="19303">MAGDHGATEIFPGLWLGSYKTIQDPEFMADIDVVFNCTKNLPMVFNKKSFRLPVDDNLQKVEIDMMSSLAAEIVFHIHNEYATNRKRVLIHCYAGRQRSAAVVAMYLIFIYGLTPRDAVTFIRSRRPEAFAGGVNFLESISRFRRDFSNRCKTARMVHNIRVPIAIGASV</sequence>